<dbReference type="PROSITE" id="PS50075">
    <property type="entry name" value="CARRIER"/>
    <property type="match status" value="1"/>
</dbReference>
<dbReference type="Gene3D" id="1.10.1200.10">
    <property type="entry name" value="ACP-like"/>
    <property type="match status" value="1"/>
</dbReference>
<reference evidence="3" key="1">
    <citation type="journal article" date="2019" name="Int. J. Syst. Evol. Microbiol.">
        <title>The Global Catalogue of Microorganisms (GCM) 10K type strain sequencing project: providing services to taxonomists for standard genome sequencing and annotation.</title>
        <authorList>
            <consortium name="The Broad Institute Genomics Platform"/>
            <consortium name="The Broad Institute Genome Sequencing Center for Infectious Disease"/>
            <person name="Wu L."/>
            <person name="Ma J."/>
        </authorList>
    </citation>
    <scope>NUCLEOTIDE SEQUENCE [LARGE SCALE GENOMIC DNA]</scope>
    <source>
        <strain evidence="3">GH52</strain>
    </source>
</reference>
<comment type="caution">
    <text evidence="2">The sequence shown here is derived from an EMBL/GenBank/DDBJ whole genome shotgun (WGS) entry which is preliminary data.</text>
</comment>
<organism evidence="2 3">
    <name type="scientific">Paenibacillus yanchengensis</name>
    <dbReference type="NCBI Taxonomy" id="2035833"/>
    <lineage>
        <taxon>Bacteria</taxon>
        <taxon>Bacillati</taxon>
        <taxon>Bacillota</taxon>
        <taxon>Bacilli</taxon>
        <taxon>Bacillales</taxon>
        <taxon>Paenibacillaceae</taxon>
        <taxon>Paenibacillus</taxon>
    </lineage>
</organism>
<dbReference type="Pfam" id="PF00550">
    <property type="entry name" value="PP-binding"/>
    <property type="match status" value="1"/>
</dbReference>
<dbReference type="Proteomes" id="UP001597362">
    <property type="component" value="Unassembled WGS sequence"/>
</dbReference>
<dbReference type="InterPro" id="IPR036736">
    <property type="entry name" value="ACP-like_sf"/>
</dbReference>
<feature type="domain" description="Carrier" evidence="1">
    <location>
        <begin position="2"/>
        <end position="81"/>
    </location>
</feature>
<name>A0ABW4YLL8_9BACL</name>
<proteinExistence type="predicted"/>
<evidence type="ECO:0000259" key="1">
    <source>
        <dbReference type="PROSITE" id="PS50075"/>
    </source>
</evidence>
<protein>
    <submittedName>
        <fullName evidence="2">Acyl carrier protein</fullName>
    </submittedName>
</protein>
<dbReference type="SUPFAM" id="SSF47336">
    <property type="entry name" value="ACP-like"/>
    <property type="match status" value="1"/>
</dbReference>
<dbReference type="RefSeq" id="WP_377773018.1">
    <property type="nucleotide sequence ID" value="NZ_JBHUHO010000031.1"/>
</dbReference>
<gene>
    <name evidence="2" type="ORF">ACFSJH_12950</name>
</gene>
<dbReference type="InterPro" id="IPR009081">
    <property type="entry name" value="PP-bd_ACP"/>
</dbReference>
<dbReference type="EMBL" id="JBHUHO010000031">
    <property type="protein sequence ID" value="MFD2116632.1"/>
    <property type="molecule type" value="Genomic_DNA"/>
</dbReference>
<sequence>MDEFKSKIVNLVVSCSELEVDEKQLTDDTNLIMELGIDSLKLVEFIVEIETTFGISVPDEMMIGENFSTIKKTMETIGVIIKK</sequence>
<accession>A0ABW4YLL8</accession>
<evidence type="ECO:0000313" key="2">
    <source>
        <dbReference type="EMBL" id="MFD2116632.1"/>
    </source>
</evidence>
<keyword evidence="3" id="KW-1185">Reference proteome</keyword>
<evidence type="ECO:0000313" key="3">
    <source>
        <dbReference type="Proteomes" id="UP001597362"/>
    </source>
</evidence>